<sequence length="248" mass="28397">MLKEICSIPWFHQQRIIDKCKGDAKKALFFVRKVIENSWGRDVLLNFLGTDLYERQAKALTNFSKTLPAPQSDLAQQTTKDPYVFNFLAMTEEYNERELEDALVANVTKFLVELGTGFAYMGRQYRLQVGEKEIFIDLLFYNTRIHAYCCVVLKTGSFEASHLGQLGLYVTAVNHQLKTEYDNPTIGLLICKDKDNIEAQYSLEAYNLPLGISQYELSKLIPKEIKSSLPSIEQIESTLEQLSENDEV</sequence>
<dbReference type="PANTHER" id="PTHR30547:SF0">
    <property type="entry name" value="BLR8175 PROTEIN"/>
    <property type="match status" value="1"/>
</dbReference>
<dbReference type="Pfam" id="PF06250">
    <property type="entry name" value="YhcG_C"/>
    <property type="match status" value="1"/>
</dbReference>
<evidence type="ECO:0000259" key="1">
    <source>
        <dbReference type="Pfam" id="PF06250"/>
    </source>
</evidence>
<evidence type="ECO:0000313" key="2">
    <source>
        <dbReference type="EMBL" id="AGK84804.1"/>
    </source>
</evidence>
<dbReference type="Gene3D" id="3.40.1350.10">
    <property type="match status" value="1"/>
</dbReference>
<dbReference type="InterPro" id="IPR009362">
    <property type="entry name" value="YhcG_C"/>
</dbReference>
<dbReference type="PANTHER" id="PTHR30547">
    <property type="entry name" value="UNCHARACTERIZED PROTEIN YHCG-RELATED"/>
    <property type="match status" value="1"/>
</dbReference>
<dbReference type="InterPro" id="IPR011856">
    <property type="entry name" value="tRNA_endonuc-like_dom_sf"/>
</dbReference>
<proteinExistence type="predicted"/>
<organism evidence="2">
    <name type="scientific">uncultured bacterium BAC10G6</name>
    <dbReference type="NCBI Taxonomy" id="1329522"/>
    <lineage>
        <taxon>Bacteria</taxon>
        <taxon>environmental samples</taxon>
    </lineage>
</organism>
<dbReference type="GO" id="GO:0003676">
    <property type="term" value="F:nucleic acid binding"/>
    <property type="evidence" value="ECO:0007669"/>
    <property type="project" value="InterPro"/>
</dbReference>
<dbReference type="InterPro" id="IPR053148">
    <property type="entry name" value="PD-DEXK-like_domain"/>
</dbReference>
<dbReference type="AlphaFoldDB" id="R4JC27"/>
<feature type="domain" description="YhcG PDDEXK nuclease" evidence="1">
    <location>
        <begin position="76"/>
        <end position="230"/>
    </location>
</feature>
<gene>
    <name evidence="2" type="ORF">metaSSY_00500</name>
</gene>
<name>R4JC27_9BACT</name>
<accession>R4JC27</accession>
<dbReference type="EMBL" id="KC595276">
    <property type="protein sequence ID" value="AGK84804.1"/>
    <property type="molecule type" value="Genomic_DNA"/>
</dbReference>
<reference evidence="2" key="1">
    <citation type="journal article" date="2013" name="Appl. Environ. Microbiol.">
        <title>Functional screening of a metagenomic library reveals operons responsible for enhanced intestinal colonization by gut commensal microbes.</title>
        <authorList>
            <person name="Yoon M.Y."/>
            <person name="Lee K.M."/>
            <person name="Yoon Y."/>
            <person name="Go J."/>
            <person name="Park Y."/>
            <person name="Cho Y.J."/>
            <person name="Tannock G.W."/>
            <person name="Yoon S.S."/>
        </authorList>
    </citation>
    <scope>NUCLEOTIDE SEQUENCE</scope>
</reference>
<protein>
    <recommendedName>
        <fullName evidence="1">YhcG PDDEXK nuclease domain-containing protein</fullName>
    </recommendedName>
</protein>